<protein>
    <submittedName>
        <fullName evidence="1">Uncharacterized protein</fullName>
    </submittedName>
</protein>
<reference evidence="1 2" key="1">
    <citation type="submission" date="2023-12" db="EMBL/GenBank/DDBJ databases">
        <title>Baltic Sea Cyanobacteria.</title>
        <authorList>
            <person name="Delbaje E."/>
            <person name="Fewer D.P."/>
            <person name="Shishido T.K."/>
        </authorList>
    </citation>
    <scope>NUCLEOTIDE SEQUENCE [LARGE SCALE GENOMIC DNA]</scope>
    <source>
        <strain evidence="1 2">UHCC 0139</strain>
    </source>
</reference>
<evidence type="ECO:0000313" key="1">
    <source>
        <dbReference type="EMBL" id="MEA5390566.1"/>
    </source>
</evidence>
<proteinExistence type="predicted"/>
<dbReference type="RefSeq" id="WP_323304657.1">
    <property type="nucleotide sequence ID" value="NZ_JAYGHX010000002.1"/>
</dbReference>
<keyword evidence="2" id="KW-1185">Reference proteome</keyword>
<evidence type="ECO:0000313" key="2">
    <source>
        <dbReference type="Proteomes" id="UP001304461"/>
    </source>
</evidence>
<comment type="caution">
    <text evidence="1">The sequence shown here is derived from an EMBL/GenBank/DDBJ whole genome shotgun (WGS) entry which is preliminary data.</text>
</comment>
<dbReference type="Proteomes" id="UP001304461">
    <property type="component" value="Unassembled WGS sequence"/>
</dbReference>
<gene>
    <name evidence="1" type="ORF">VB738_04740</name>
</gene>
<dbReference type="EMBL" id="JAYGHX010000002">
    <property type="protein sequence ID" value="MEA5390566.1"/>
    <property type="molecule type" value="Genomic_DNA"/>
</dbReference>
<accession>A0ABU5RS19</accession>
<sequence length="104" mass="10941">MAPHHPATTFRPLSALLALAGSAVLLAALPGRAQGLNNMRDQLIIHYCTLAVNADFTKAGKPVPAGLAKDTCTCVAEQVNARASIAQAETICKQQAMDRFNLSP</sequence>
<name>A0ABU5RS19_9CYAN</name>
<organism evidence="1 2">
    <name type="scientific">Cyanobium gracile UHCC 0139</name>
    <dbReference type="NCBI Taxonomy" id="3110308"/>
    <lineage>
        <taxon>Bacteria</taxon>
        <taxon>Bacillati</taxon>
        <taxon>Cyanobacteriota</taxon>
        <taxon>Cyanophyceae</taxon>
        <taxon>Synechococcales</taxon>
        <taxon>Prochlorococcaceae</taxon>
        <taxon>Cyanobium</taxon>
    </lineage>
</organism>